<gene>
    <name evidence="3" type="primary">uno</name>
</gene>
<evidence type="ECO:0000256" key="1">
    <source>
        <dbReference type="SAM" id="MobiDB-lite"/>
    </source>
</evidence>
<dbReference type="Proteomes" id="UP001652628">
    <property type="component" value="Chromosome 2R"/>
</dbReference>
<dbReference type="GeneID" id="108019566"/>
<dbReference type="AlphaFoldDB" id="A0AB40A1V3"/>
<proteinExistence type="predicted"/>
<evidence type="ECO:0000313" key="3">
    <source>
        <dbReference type="RefSeq" id="XP_036669967.2"/>
    </source>
</evidence>
<evidence type="ECO:0000313" key="2">
    <source>
        <dbReference type="Proteomes" id="UP001652628"/>
    </source>
</evidence>
<reference evidence="3" key="1">
    <citation type="submission" date="2025-08" db="UniProtKB">
        <authorList>
            <consortium name="RefSeq"/>
        </authorList>
    </citation>
    <scope>IDENTIFICATION</scope>
</reference>
<dbReference type="CTD" id="35778"/>
<organism evidence="2 3">
    <name type="scientific">Drosophila suzukii</name>
    <name type="common">Spotted-wing drosophila fruit fly</name>
    <dbReference type="NCBI Taxonomy" id="28584"/>
    <lineage>
        <taxon>Eukaryota</taxon>
        <taxon>Metazoa</taxon>
        <taxon>Ecdysozoa</taxon>
        <taxon>Arthropoda</taxon>
        <taxon>Hexapoda</taxon>
        <taxon>Insecta</taxon>
        <taxon>Pterygota</taxon>
        <taxon>Neoptera</taxon>
        <taxon>Endopterygota</taxon>
        <taxon>Diptera</taxon>
        <taxon>Brachycera</taxon>
        <taxon>Muscomorpha</taxon>
        <taxon>Ephydroidea</taxon>
        <taxon>Drosophilidae</taxon>
        <taxon>Drosophila</taxon>
        <taxon>Sophophora</taxon>
    </lineage>
</organism>
<feature type="region of interest" description="Disordered" evidence="1">
    <location>
        <begin position="66"/>
        <end position="85"/>
    </location>
</feature>
<name>A0AB40A1V3_DROSZ</name>
<keyword evidence="2" id="KW-1185">Reference proteome</keyword>
<sequence length="382" mass="42324">MQPAPSKELKIQFKIQLLSGKNVVLVECPGFESELFMPQIVGGRITFQNIIPNRKCCQESRMLTDSMKGDMGTRPGSSKSPLRRPLLDVNLSTPLAKSTPSSSSFPRAWADKENVLPQLTPEVVRCLPFQLTSLGEVDMDVDMGEMLCQEPASKSPRLHSPDPQLPAYQSKRLSGTKVSPPVLTDMSLTNVQSKETGVNKSTPKVPPVRTYARKKAGTAGKAKPTPTWSPLLKKKKNAIASSTKVPSPTMKLEVRHRKLIVDTKKTLDVRDPNKLCSAPVSMNKIIRKQVTGKTRKQFEALKITAFDLLTNPCISNMSEDLIKQFQKSCANKVCTTLPNYAEIAVASPLKMDREVKAIMARQKRMERNQKPKCALSLKSKLV</sequence>
<dbReference type="RefSeq" id="XP_036669967.2">
    <property type="nucleotide sequence ID" value="XM_036814072.3"/>
</dbReference>
<accession>A0AB40A1V3</accession>
<protein>
    <submittedName>
        <fullName evidence="3">Uncharacterized protein uno</fullName>
    </submittedName>
</protein>